<evidence type="ECO:0000256" key="1">
    <source>
        <dbReference type="SAM" id="SignalP"/>
    </source>
</evidence>
<reference evidence="2 3" key="1">
    <citation type="journal article" date="2013" name="Genome Announc.">
        <title>Draft Genome Sequence of Arcticibacter svalbardensis Strain MN12-7T, a Member of the Family Sphingobacteriaceae Isolated from an Arctic Soil Sample.</title>
        <authorList>
            <person name="Shivaji S."/>
            <person name="Ara S."/>
            <person name="Prasad S."/>
            <person name="Manasa B.P."/>
            <person name="Begum Z."/>
            <person name="Singh A."/>
            <person name="Kumar Pinnaka A."/>
        </authorList>
    </citation>
    <scope>NUCLEOTIDE SEQUENCE [LARGE SCALE GENOMIC DNA]</scope>
    <source>
        <strain evidence="2 3">MN12-7</strain>
    </source>
</reference>
<name>R9GMU9_9SPHI</name>
<organism evidence="2 3">
    <name type="scientific">Arcticibacter svalbardensis MN12-7</name>
    <dbReference type="NCBI Taxonomy" id="1150600"/>
    <lineage>
        <taxon>Bacteria</taxon>
        <taxon>Pseudomonadati</taxon>
        <taxon>Bacteroidota</taxon>
        <taxon>Sphingobacteriia</taxon>
        <taxon>Sphingobacteriales</taxon>
        <taxon>Sphingobacteriaceae</taxon>
        <taxon>Arcticibacter</taxon>
    </lineage>
</organism>
<accession>R9GMU9</accession>
<feature type="chain" id="PRO_5004472183" description="Outer membrane protein beta-barrel domain-containing protein" evidence="1">
    <location>
        <begin position="19"/>
        <end position="271"/>
    </location>
</feature>
<feature type="signal peptide" evidence="1">
    <location>
        <begin position="1"/>
        <end position="18"/>
    </location>
</feature>
<dbReference type="RefSeq" id="WP_016197017.1">
    <property type="nucleotide sequence ID" value="NZ_AQPN01000134.1"/>
</dbReference>
<dbReference type="AlphaFoldDB" id="R9GMU9"/>
<evidence type="ECO:0000313" key="2">
    <source>
        <dbReference type="EMBL" id="EOR93036.1"/>
    </source>
</evidence>
<comment type="caution">
    <text evidence="2">The sequence shown here is derived from an EMBL/GenBank/DDBJ whole genome shotgun (WGS) entry which is preliminary data.</text>
</comment>
<dbReference type="eggNOG" id="ENOG502ZMDY">
    <property type="taxonomic scope" value="Bacteria"/>
</dbReference>
<dbReference type="EMBL" id="AQPN01000134">
    <property type="protein sequence ID" value="EOR93036.1"/>
    <property type="molecule type" value="Genomic_DNA"/>
</dbReference>
<keyword evidence="1" id="KW-0732">Signal</keyword>
<dbReference type="STRING" id="1150600.ADIARSV_3792"/>
<evidence type="ECO:0000313" key="3">
    <source>
        <dbReference type="Proteomes" id="UP000014174"/>
    </source>
</evidence>
<gene>
    <name evidence="2" type="ORF">ADIARSV_3792</name>
</gene>
<sequence>MKNIFLAALLCTGVTAFSQQPNVINSVKTLSGVQQPFLFSVSTLTEPGWNINYSGSYGKNTTNPFGFNGVDQQFAVSGYLGSRFTLYAKAGIGFNESGGIRSLQQVEVIRDLIGGGGKAQGFRFGTGLGVRREWTNENVVFSRLTAALGNKLWNLAGNLLIEKAFDKDRDEVDLITAVGFHHKLGKQFFAGFEAAGEDLEGFWDKDEAEGGAKLFIGPSVNMTTKDSHFLFSLSGGPIIYATSSTRNIDSAPRDLNLSNNGYTVRFRVGFK</sequence>
<protein>
    <recommendedName>
        <fullName evidence="4">Outer membrane protein beta-barrel domain-containing protein</fullName>
    </recommendedName>
</protein>
<keyword evidence="3" id="KW-1185">Reference proteome</keyword>
<evidence type="ECO:0008006" key="4">
    <source>
        <dbReference type="Google" id="ProtNLM"/>
    </source>
</evidence>
<dbReference type="Proteomes" id="UP000014174">
    <property type="component" value="Unassembled WGS sequence"/>
</dbReference>
<proteinExistence type="predicted"/>
<dbReference type="OrthoDB" id="1121197at2"/>